<dbReference type="EMBL" id="OY731402">
    <property type="protein sequence ID" value="CAJ1954969.1"/>
    <property type="molecule type" value="Genomic_DNA"/>
</dbReference>
<evidence type="ECO:0000313" key="1">
    <source>
        <dbReference type="EMBL" id="CAJ1954969.1"/>
    </source>
</evidence>
<dbReference type="AlphaFoldDB" id="A0AA86VDC4"/>
<name>A0AA86VDC4_9FABA</name>
<accession>A0AA86VDC4</accession>
<dbReference type="Gramene" id="rna-AYBTSS11_LOCUS15878">
    <property type="protein sequence ID" value="CAJ1954969.1"/>
    <property type="gene ID" value="gene-AYBTSS11_LOCUS15878"/>
</dbReference>
<proteinExistence type="predicted"/>
<reference evidence="1" key="1">
    <citation type="submission" date="2023-10" db="EMBL/GenBank/DDBJ databases">
        <authorList>
            <person name="Domelevo Entfellner J.-B."/>
        </authorList>
    </citation>
    <scope>NUCLEOTIDE SEQUENCE</scope>
</reference>
<gene>
    <name evidence="1" type="ORF">AYBTSS11_LOCUS15878</name>
</gene>
<evidence type="ECO:0000313" key="2">
    <source>
        <dbReference type="Proteomes" id="UP001189624"/>
    </source>
</evidence>
<dbReference type="Proteomes" id="UP001189624">
    <property type="component" value="Chromosome 5"/>
</dbReference>
<protein>
    <submittedName>
        <fullName evidence="1">Uncharacterized protein</fullName>
    </submittedName>
</protein>
<organism evidence="1 2">
    <name type="scientific">Sphenostylis stenocarpa</name>
    <dbReference type="NCBI Taxonomy" id="92480"/>
    <lineage>
        <taxon>Eukaryota</taxon>
        <taxon>Viridiplantae</taxon>
        <taxon>Streptophyta</taxon>
        <taxon>Embryophyta</taxon>
        <taxon>Tracheophyta</taxon>
        <taxon>Spermatophyta</taxon>
        <taxon>Magnoliopsida</taxon>
        <taxon>eudicotyledons</taxon>
        <taxon>Gunneridae</taxon>
        <taxon>Pentapetalae</taxon>
        <taxon>rosids</taxon>
        <taxon>fabids</taxon>
        <taxon>Fabales</taxon>
        <taxon>Fabaceae</taxon>
        <taxon>Papilionoideae</taxon>
        <taxon>50 kb inversion clade</taxon>
        <taxon>NPAAA clade</taxon>
        <taxon>indigoferoid/millettioid clade</taxon>
        <taxon>Phaseoleae</taxon>
        <taxon>Sphenostylis</taxon>
    </lineage>
</organism>
<keyword evidence="2" id="KW-1185">Reference proteome</keyword>
<sequence>MLDQLSHLFTLMNSISTDCSQCGYVTIRAKGYLLDATAFETLVVCYACLDFLTETHSWSLTIAFLSSQGARVSVNVEWQAKELNSQQCLGKSACTRCK</sequence>